<dbReference type="EMBL" id="LSDG01000027">
    <property type="protein sequence ID" value="KXB66625.1"/>
    <property type="molecule type" value="Genomic_DNA"/>
</dbReference>
<keyword evidence="5 7" id="KW-0808">Transferase</keyword>
<organism evidence="8 9">
    <name type="scientific">Aedoeadaptatus coxii</name>
    <dbReference type="NCBI Taxonomy" id="755172"/>
    <lineage>
        <taxon>Bacteria</taxon>
        <taxon>Bacillati</taxon>
        <taxon>Bacillota</taxon>
        <taxon>Tissierellia</taxon>
        <taxon>Tissierellales</taxon>
        <taxon>Peptoniphilaceae</taxon>
        <taxon>Aedoeadaptatus</taxon>
    </lineage>
</organism>
<protein>
    <recommendedName>
        <fullName evidence="7">Ribosomal RNA small subunit methyltransferase H</fullName>
        <ecNumber evidence="7">2.1.1.199</ecNumber>
    </recommendedName>
    <alternativeName>
        <fullName evidence="7">16S rRNA m(4)C1402 methyltransferase</fullName>
    </alternativeName>
    <alternativeName>
        <fullName evidence="7">rRNA (cytosine-N(4)-)-methyltransferase RsmH</fullName>
    </alternativeName>
</protein>
<sequence>MTFEHIPVLKNEVIHGLNIDPRGTYVDGTLGGGGHSGEILRRIPEGRLIGIDQDDAALQAADRHLASIGDNYTLAKGNFVEMKEILSELNIEKVDGILLDIGVSSHQFDTGERGFSYRFDGPLDMRMNPSDAISARDIVNTYEEDELSRIFWDYGEERWGKRIAEFIVNERKHEPIETTFQLVDIIKKAIPGGARRDGGHPAKKTFQALRIAVNRELDVLEEVIPDAVNLLKPKGRFAIITFHSLEDRIVKNQFKYLNLDCICPPRQPICTCDKKREIKIITRKPITATEEELAENTRSHSAKLRIAEKI</sequence>
<dbReference type="PIRSF" id="PIRSF004486">
    <property type="entry name" value="MraW"/>
    <property type="match status" value="1"/>
</dbReference>
<dbReference type="SUPFAM" id="SSF53335">
    <property type="entry name" value="S-adenosyl-L-methionine-dependent methyltransferases"/>
    <property type="match status" value="1"/>
</dbReference>
<dbReference type="Gene3D" id="3.40.50.150">
    <property type="entry name" value="Vaccinia Virus protein VP39"/>
    <property type="match status" value="1"/>
</dbReference>
<comment type="subcellular location">
    <subcellularLocation>
        <location evidence="7">Cytoplasm</location>
    </subcellularLocation>
</comment>
<evidence type="ECO:0000256" key="4">
    <source>
        <dbReference type="ARBA" id="ARBA00022603"/>
    </source>
</evidence>
<dbReference type="OrthoDB" id="9806637at2"/>
<evidence type="ECO:0000256" key="5">
    <source>
        <dbReference type="ARBA" id="ARBA00022679"/>
    </source>
</evidence>
<dbReference type="InterPro" id="IPR023397">
    <property type="entry name" value="SAM-dep_MeTrfase_MraW_recog"/>
</dbReference>
<keyword evidence="9" id="KW-1185">Reference proteome</keyword>
<dbReference type="SUPFAM" id="SSF81799">
    <property type="entry name" value="Putative methyltransferase TM0872, insert domain"/>
    <property type="match status" value="1"/>
</dbReference>
<comment type="catalytic activity">
    <reaction evidence="7">
        <text>cytidine(1402) in 16S rRNA + S-adenosyl-L-methionine = N(4)-methylcytidine(1402) in 16S rRNA + S-adenosyl-L-homocysteine + H(+)</text>
        <dbReference type="Rhea" id="RHEA:42928"/>
        <dbReference type="Rhea" id="RHEA-COMP:10286"/>
        <dbReference type="Rhea" id="RHEA-COMP:10287"/>
        <dbReference type="ChEBI" id="CHEBI:15378"/>
        <dbReference type="ChEBI" id="CHEBI:57856"/>
        <dbReference type="ChEBI" id="CHEBI:59789"/>
        <dbReference type="ChEBI" id="CHEBI:74506"/>
        <dbReference type="ChEBI" id="CHEBI:82748"/>
        <dbReference type="EC" id="2.1.1.199"/>
    </reaction>
</comment>
<feature type="binding site" evidence="7">
    <location>
        <position position="79"/>
    </location>
    <ligand>
        <name>S-adenosyl-L-methionine</name>
        <dbReference type="ChEBI" id="CHEBI:59789"/>
    </ligand>
</feature>
<accession>A0A134AG58</accession>
<name>A0A134AG58_9FIRM</name>
<evidence type="ECO:0000256" key="6">
    <source>
        <dbReference type="ARBA" id="ARBA00022691"/>
    </source>
</evidence>
<dbReference type="AlphaFoldDB" id="A0A134AG58"/>
<comment type="function">
    <text evidence="7">Specifically methylates the N4 position of cytidine in position 1402 (C1402) of 16S rRNA.</text>
</comment>
<dbReference type="Pfam" id="PF01795">
    <property type="entry name" value="Methyltransf_5"/>
    <property type="match status" value="1"/>
</dbReference>
<keyword evidence="2 7" id="KW-0963">Cytoplasm</keyword>
<comment type="similarity">
    <text evidence="1 7">Belongs to the methyltransferase superfamily. RsmH family.</text>
</comment>
<dbReference type="GO" id="GO:0070475">
    <property type="term" value="P:rRNA base methylation"/>
    <property type="evidence" value="ECO:0007669"/>
    <property type="project" value="UniProtKB-UniRule"/>
</dbReference>
<dbReference type="PANTHER" id="PTHR11265:SF0">
    <property type="entry name" value="12S RRNA N4-METHYLCYTIDINE METHYLTRANSFERASE"/>
    <property type="match status" value="1"/>
</dbReference>
<dbReference type="InterPro" id="IPR029063">
    <property type="entry name" value="SAM-dependent_MTases_sf"/>
</dbReference>
<evidence type="ECO:0000256" key="1">
    <source>
        <dbReference type="ARBA" id="ARBA00010396"/>
    </source>
</evidence>
<keyword evidence="6 7" id="KW-0949">S-adenosyl-L-methionine</keyword>
<evidence type="ECO:0000313" key="8">
    <source>
        <dbReference type="EMBL" id="KXB66625.1"/>
    </source>
</evidence>
<gene>
    <name evidence="7" type="primary">rsmH</name>
    <name evidence="8" type="ORF">HMPREF1863_01007</name>
</gene>
<dbReference type="PANTHER" id="PTHR11265">
    <property type="entry name" value="S-ADENOSYL-METHYLTRANSFERASE MRAW"/>
    <property type="match status" value="1"/>
</dbReference>
<evidence type="ECO:0000313" key="9">
    <source>
        <dbReference type="Proteomes" id="UP000070442"/>
    </source>
</evidence>
<dbReference type="GO" id="GO:0005737">
    <property type="term" value="C:cytoplasm"/>
    <property type="evidence" value="ECO:0007669"/>
    <property type="project" value="UniProtKB-SubCell"/>
</dbReference>
<evidence type="ECO:0000256" key="2">
    <source>
        <dbReference type="ARBA" id="ARBA00022490"/>
    </source>
</evidence>
<dbReference type="STRING" id="755172.HMPREF1863_01007"/>
<dbReference type="EC" id="2.1.1.199" evidence="7"/>
<dbReference type="RefSeq" id="WP_068367863.1">
    <property type="nucleotide sequence ID" value="NZ_CAMQER010000037.1"/>
</dbReference>
<comment type="caution">
    <text evidence="8">The sequence shown here is derived from an EMBL/GenBank/DDBJ whole genome shotgun (WGS) entry which is preliminary data.</text>
</comment>
<dbReference type="NCBIfam" id="TIGR00006">
    <property type="entry name" value="16S rRNA (cytosine(1402)-N(4))-methyltransferase RsmH"/>
    <property type="match status" value="1"/>
</dbReference>
<keyword evidence="4 7" id="KW-0489">Methyltransferase</keyword>
<evidence type="ECO:0000256" key="7">
    <source>
        <dbReference type="HAMAP-Rule" id="MF_01007"/>
    </source>
</evidence>
<proteinExistence type="inferred from homology"/>
<dbReference type="Proteomes" id="UP000070442">
    <property type="component" value="Unassembled WGS sequence"/>
</dbReference>
<feature type="binding site" evidence="7">
    <location>
        <position position="52"/>
    </location>
    <ligand>
        <name>S-adenosyl-L-methionine</name>
        <dbReference type="ChEBI" id="CHEBI:59789"/>
    </ligand>
</feature>
<keyword evidence="3 7" id="KW-0698">rRNA processing</keyword>
<feature type="binding site" evidence="7">
    <location>
        <position position="107"/>
    </location>
    <ligand>
        <name>S-adenosyl-L-methionine</name>
        <dbReference type="ChEBI" id="CHEBI:59789"/>
    </ligand>
</feature>
<feature type="binding site" evidence="7">
    <location>
        <position position="100"/>
    </location>
    <ligand>
        <name>S-adenosyl-L-methionine</name>
        <dbReference type="ChEBI" id="CHEBI:59789"/>
    </ligand>
</feature>
<dbReference type="PATRIC" id="fig|755172.3.peg.966"/>
<evidence type="ECO:0000256" key="3">
    <source>
        <dbReference type="ARBA" id="ARBA00022552"/>
    </source>
</evidence>
<dbReference type="FunFam" id="1.10.150.170:FF:000001">
    <property type="entry name" value="Ribosomal RNA small subunit methyltransferase H"/>
    <property type="match status" value="1"/>
</dbReference>
<dbReference type="Gene3D" id="1.10.150.170">
    <property type="entry name" value="Putative methyltransferase TM0872, insert domain"/>
    <property type="match status" value="1"/>
</dbReference>
<dbReference type="GO" id="GO:0071424">
    <property type="term" value="F:rRNA (cytosine-N4-)-methyltransferase activity"/>
    <property type="evidence" value="ECO:0007669"/>
    <property type="project" value="UniProtKB-UniRule"/>
</dbReference>
<reference evidence="9" key="1">
    <citation type="submission" date="2016-01" db="EMBL/GenBank/DDBJ databases">
        <authorList>
            <person name="Mitreva M."/>
            <person name="Pepin K.H."/>
            <person name="Mihindukulasuriya K.A."/>
            <person name="Fulton R."/>
            <person name="Fronick C."/>
            <person name="O'Laughlin M."/>
            <person name="Miner T."/>
            <person name="Herter B."/>
            <person name="Rosa B.A."/>
            <person name="Cordes M."/>
            <person name="Tomlinson C."/>
            <person name="Wollam A."/>
            <person name="Palsikar V.B."/>
            <person name="Mardis E.R."/>
            <person name="Wilson R.K."/>
        </authorList>
    </citation>
    <scope>NUCLEOTIDE SEQUENCE [LARGE SCALE GENOMIC DNA]</scope>
    <source>
        <strain evidence="9">DNF00729</strain>
    </source>
</reference>
<dbReference type="HAMAP" id="MF_01007">
    <property type="entry name" value="16SrRNA_methyltr_H"/>
    <property type="match status" value="1"/>
</dbReference>
<dbReference type="InterPro" id="IPR002903">
    <property type="entry name" value="RsmH"/>
</dbReference>
<feature type="binding site" evidence="7">
    <location>
        <begin position="33"/>
        <end position="35"/>
    </location>
    <ligand>
        <name>S-adenosyl-L-methionine</name>
        <dbReference type="ChEBI" id="CHEBI:59789"/>
    </ligand>
</feature>